<dbReference type="PANTHER" id="PTHR46494">
    <property type="entry name" value="CORA FAMILY METAL ION TRANSPORTER (EUROFUNG)"/>
    <property type="match status" value="1"/>
</dbReference>
<feature type="transmembrane region" description="Helical" evidence="8">
    <location>
        <begin position="236"/>
        <end position="255"/>
    </location>
</feature>
<evidence type="ECO:0000256" key="6">
    <source>
        <dbReference type="ARBA" id="ARBA00022989"/>
    </source>
</evidence>
<comment type="similarity">
    <text evidence="2">Belongs to the CorA metal ion transporter (MIT) (TC 1.A.35) family.</text>
</comment>
<dbReference type="EMBL" id="JAMTCO010000019">
    <property type="protein sequence ID" value="MCP2273917.1"/>
    <property type="molecule type" value="Genomic_DNA"/>
</dbReference>
<evidence type="ECO:0000256" key="7">
    <source>
        <dbReference type="ARBA" id="ARBA00023136"/>
    </source>
</evidence>
<feature type="transmembrane region" description="Helical" evidence="8">
    <location>
        <begin position="267"/>
        <end position="287"/>
    </location>
</feature>
<reference evidence="9 10" key="1">
    <citation type="submission" date="2022-06" db="EMBL/GenBank/DDBJ databases">
        <title>Genomic Encyclopedia of Archaeal and Bacterial Type Strains, Phase II (KMG-II): from individual species to whole genera.</title>
        <authorList>
            <person name="Goeker M."/>
        </authorList>
    </citation>
    <scope>NUCLEOTIDE SEQUENCE [LARGE SCALE GENOMIC DNA]</scope>
    <source>
        <strain evidence="9 10">DSM 44255</strain>
    </source>
</reference>
<dbReference type="PANTHER" id="PTHR46494:SF1">
    <property type="entry name" value="CORA FAMILY METAL ION TRANSPORTER (EUROFUNG)"/>
    <property type="match status" value="1"/>
</dbReference>
<dbReference type="InterPro" id="IPR045861">
    <property type="entry name" value="CorA_cytoplasmic_dom"/>
</dbReference>
<protein>
    <submittedName>
        <fullName evidence="9">Magnesium transporter</fullName>
    </submittedName>
</protein>
<comment type="subcellular location">
    <subcellularLocation>
        <location evidence="1">Cell membrane</location>
        <topology evidence="1">Multi-pass membrane protein</topology>
    </subcellularLocation>
</comment>
<dbReference type="Gene3D" id="1.20.58.340">
    <property type="entry name" value="Magnesium transport protein CorA, transmembrane region"/>
    <property type="match status" value="2"/>
</dbReference>
<name>A0ABT1IML8_9PSEU</name>
<organism evidence="9 10">
    <name type="scientific">Actinokineospora diospyrosa</name>
    <dbReference type="NCBI Taxonomy" id="103728"/>
    <lineage>
        <taxon>Bacteria</taxon>
        <taxon>Bacillati</taxon>
        <taxon>Actinomycetota</taxon>
        <taxon>Actinomycetes</taxon>
        <taxon>Pseudonocardiales</taxon>
        <taxon>Pseudonocardiaceae</taxon>
        <taxon>Actinokineospora</taxon>
    </lineage>
</organism>
<keyword evidence="7 8" id="KW-0472">Membrane</keyword>
<dbReference type="InterPro" id="IPR002523">
    <property type="entry name" value="MgTranspt_CorA/ZnTranspt_ZntB"/>
</dbReference>
<dbReference type="RefSeq" id="WP_253891104.1">
    <property type="nucleotide sequence ID" value="NZ_BAAAVB010000010.1"/>
</dbReference>
<evidence type="ECO:0000256" key="4">
    <source>
        <dbReference type="ARBA" id="ARBA00022475"/>
    </source>
</evidence>
<dbReference type="SUPFAM" id="SSF144083">
    <property type="entry name" value="Magnesium transport protein CorA, transmembrane region"/>
    <property type="match status" value="1"/>
</dbReference>
<evidence type="ECO:0000256" key="8">
    <source>
        <dbReference type="SAM" id="Phobius"/>
    </source>
</evidence>
<proteinExistence type="inferred from homology"/>
<evidence type="ECO:0000313" key="10">
    <source>
        <dbReference type="Proteomes" id="UP001205185"/>
    </source>
</evidence>
<evidence type="ECO:0000256" key="2">
    <source>
        <dbReference type="ARBA" id="ARBA00009765"/>
    </source>
</evidence>
<accession>A0ABT1IML8</accession>
<evidence type="ECO:0000256" key="5">
    <source>
        <dbReference type="ARBA" id="ARBA00022692"/>
    </source>
</evidence>
<evidence type="ECO:0000256" key="3">
    <source>
        <dbReference type="ARBA" id="ARBA00022448"/>
    </source>
</evidence>
<keyword evidence="5 8" id="KW-0812">Transmembrane</keyword>
<keyword evidence="6 8" id="KW-1133">Transmembrane helix</keyword>
<sequence length="293" mass="32672">MWVGLFEPTSSQLDDLAVELGLSDLTRDNGARRPGIRGRRDLISATLATVRHVTNDFPDNASEIVETGEITAFLAPEVIVTVRQGEISELGVLRRELEATPERLAAGPASVLHAIVDRSVDDYLTVTDAFERDIGRVESLVFAPRSPIGAEHMYLMKREIIELHRAVAPLVAPLRSLAESHNALVPPEVRSRLRDVDDHLTNLTERIAEFDEVLTTLLNATLAKVALQQNGDMRKITAWAAIITVPTMIVGVYGMNFDHMPELRWTYGYPAVIAGILLCSFVLHRVFRRKHWL</sequence>
<keyword evidence="10" id="KW-1185">Reference proteome</keyword>
<dbReference type="Pfam" id="PF01544">
    <property type="entry name" value="CorA"/>
    <property type="match status" value="1"/>
</dbReference>
<dbReference type="SUPFAM" id="SSF143865">
    <property type="entry name" value="CorA soluble domain-like"/>
    <property type="match status" value="1"/>
</dbReference>
<comment type="caution">
    <text evidence="9">The sequence shown here is derived from an EMBL/GenBank/DDBJ whole genome shotgun (WGS) entry which is preliminary data.</text>
</comment>
<gene>
    <name evidence="9" type="ORF">LV75_006449</name>
</gene>
<dbReference type="InterPro" id="IPR045863">
    <property type="entry name" value="CorA_TM1_TM2"/>
</dbReference>
<dbReference type="Proteomes" id="UP001205185">
    <property type="component" value="Unassembled WGS sequence"/>
</dbReference>
<keyword evidence="3" id="KW-0813">Transport</keyword>
<evidence type="ECO:0000256" key="1">
    <source>
        <dbReference type="ARBA" id="ARBA00004651"/>
    </source>
</evidence>
<keyword evidence="4" id="KW-1003">Cell membrane</keyword>
<evidence type="ECO:0000313" key="9">
    <source>
        <dbReference type="EMBL" id="MCP2273917.1"/>
    </source>
</evidence>
<dbReference type="CDD" id="cd12830">
    <property type="entry name" value="MtCorA-like"/>
    <property type="match status" value="1"/>
</dbReference>